<dbReference type="InterPro" id="IPR002885">
    <property type="entry name" value="PPR_rpt"/>
</dbReference>
<dbReference type="GO" id="GO:0009507">
    <property type="term" value="C:chloroplast"/>
    <property type="evidence" value="ECO:0007669"/>
    <property type="project" value="TreeGrafter"/>
</dbReference>
<dbReference type="Pfam" id="PF01535">
    <property type="entry name" value="PPR"/>
    <property type="match status" value="3"/>
</dbReference>
<sequence>MASSSSVYRRLHGLFTGKRKVSVNLKTEQPQTTSTKPTSKLSEKHKLQSIIDNFKKSSESPEFRNRCANYTAAIRRLEFNSSAIEDIFEHQKQYPEISNEFFVCRLILLYGTVKMHEHARKLFDEMPNLKCQRTVFSFNALLEAYSRAEKYDIISDLFRELPEELSIEPDVVSYNTLIKALWKAGSLDSAPSVMDEMEKHGIIPDLVTFNTLSNAYYKSKRFSEAEDLWVLMQKKNVDADLGSYTIRLQGLVANNQVNEAIELFEEMGKKDIIPKAFSYNIMIKMYVDDRNWEEAERWYVKMVENGCYPDNATFEKLISFACDKDNLDFALELCKKAIASKVAIHNATMQRVVNVLAEHSKLEDAQELVNLAKSCKLYHSRPRRPRSRYKLSLPSSLIVTHFLR</sequence>
<evidence type="ECO:0008006" key="5">
    <source>
        <dbReference type="Google" id="ProtNLM"/>
    </source>
</evidence>
<dbReference type="EMBL" id="RXGB01006432">
    <property type="protein sequence ID" value="TMW86495.1"/>
    <property type="molecule type" value="Genomic_DNA"/>
</dbReference>
<accession>A0A6N2AVM6</accession>
<dbReference type="AlphaFoldDB" id="A0A6N2AVM6"/>
<dbReference type="Gene3D" id="1.25.40.10">
    <property type="entry name" value="Tetratricopeptide repeat domain"/>
    <property type="match status" value="2"/>
</dbReference>
<keyword evidence="2" id="KW-0677">Repeat</keyword>
<reference evidence="4" key="1">
    <citation type="submission" date="2019-05" db="EMBL/GenBank/DDBJ databases">
        <title>The de novo reference genome and transcriptome assemblies of the wild tomato species Solanum chilense.</title>
        <authorList>
            <person name="Stam R."/>
            <person name="Nosenko T."/>
            <person name="Hoerger A.C."/>
            <person name="Stephan W."/>
            <person name="Seidel M.A."/>
            <person name="Kuhn J.M.M."/>
            <person name="Haberer G."/>
            <person name="Tellier A."/>
        </authorList>
    </citation>
    <scope>NUCLEOTIDE SEQUENCE</scope>
    <source>
        <tissue evidence="4">Mature leaves</tissue>
    </source>
</reference>
<proteinExistence type="inferred from homology"/>
<comment type="caution">
    <text evidence="4">The sequence shown here is derived from an EMBL/GenBank/DDBJ whole genome shotgun (WGS) entry which is preliminary data.</text>
</comment>
<feature type="repeat" description="PPR" evidence="3">
    <location>
        <begin position="240"/>
        <end position="274"/>
    </location>
</feature>
<dbReference type="GO" id="GO:0010019">
    <property type="term" value="P:chloroplast-nucleus signaling pathway"/>
    <property type="evidence" value="ECO:0007669"/>
    <property type="project" value="TreeGrafter"/>
</dbReference>
<comment type="similarity">
    <text evidence="1">Belongs to the PPR family. P subfamily.</text>
</comment>
<feature type="repeat" description="PPR" evidence="3">
    <location>
        <begin position="205"/>
        <end position="239"/>
    </location>
</feature>
<dbReference type="PROSITE" id="PS51375">
    <property type="entry name" value="PPR"/>
    <property type="match status" value="4"/>
</dbReference>
<dbReference type="GO" id="GO:0031930">
    <property type="term" value="P:mitochondria-nucleus signaling pathway"/>
    <property type="evidence" value="ECO:0007669"/>
    <property type="project" value="TreeGrafter"/>
</dbReference>
<organism evidence="4">
    <name type="scientific">Solanum chilense</name>
    <name type="common">Tomato</name>
    <name type="synonym">Lycopersicon chilense</name>
    <dbReference type="NCBI Taxonomy" id="4083"/>
    <lineage>
        <taxon>Eukaryota</taxon>
        <taxon>Viridiplantae</taxon>
        <taxon>Streptophyta</taxon>
        <taxon>Embryophyta</taxon>
        <taxon>Tracheophyta</taxon>
        <taxon>Spermatophyta</taxon>
        <taxon>Magnoliopsida</taxon>
        <taxon>eudicotyledons</taxon>
        <taxon>Gunneridae</taxon>
        <taxon>Pentapetalae</taxon>
        <taxon>asterids</taxon>
        <taxon>lamiids</taxon>
        <taxon>Solanales</taxon>
        <taxon>Solanaceae</taxon>
        <taxon>Solanoideae</taxon>
        <taxon>Solaneae</taxon>
        <taxon>Solanum</taxon>
        <taxon>Solanum subgen. Lycopersicon</taxon>
    </lineage>
</organism>
<evidence type="ECO:0000313" key="4">
    <source>
        <dbReference type="EMBL" id="TMW86495.1"/>
    </source>
</evidence>
<evidence type="ECO:0000256" key="1">
    <source>
        <dbReference type="ARBA" id="ARBA00007626"/>
    </source>
</evidence>
<dbReference type="PANTHER" id="PTHR47936:SF5">
    <property type="entry name" value="PENTACOTRIPEPTIDE-REPEAT REGION OF PRORP DOMAIN-CONTAINING PROTEIN"/>
    <property type="match status" value="1"/>
</dbReference>
<dbReference type="InterPro" id="IPR011990">
    <property type="entry name" value="TPR-like_helical_dom_sf"/>
</dbReference>
<dbReference type="Pfam" id="PF13041">
    <property type="entry name" value="PPR_2"/>
    <property type="match status" value="2"/>
</dbReference>
<evidence type="ECO:0000256" key="3">
    <source>
        <dbReference type="PROSITE-ProRule" id="PRU00708"/>
    </source>
</evidence>
<feature type="repeat" description="PPR" evidence="3">
    <location>
        <begin position="275"/>
        <end position="309"/>
    </location>
</feature>
<dbReference type="PANTHER" id="PTHR47936">
    <property type="entry name" value="PPR_LONG DOMAIN-CONTAINING PROTEIN"/>
    <property type="match status" value="1"/>
</dbReference>
<evidence type="ECO:0000256" key="2">
    <source>
        <dbReference type="ARBA" id="ARBA00022737"/>
    </source>
</evidence>
<dbReference type="NCBIfam" id="TIGR00756">
    <property type="entry name" value="PPR"/>
    <property type="match status" value="4"/>
</dbReference>
<protein>
    <recommendedName>
        <fullName evidence="5">Pentacotripeptide-repeat region of PRORP domain-containing protein</fullName>
    </recommendedName>
</protein>
<name>A0A6N2AVM6_SOLCI</name>
<gene>
    <name evidence="4" type="ORF">EJD97_021297</name>
</gene>
<feature type="repeat" description="PPR" evidence="3">
    <location>
        <begin position="170"/>
        <end position="204"/>
    </location>
</feature>
<dbReference type="SUPFAM" id="SSF81901">
    <property type="entry name" value="HCP-like"/>
    <property type="match status" value="1"/>
</dbReference>